<reference evidence="1 2" key="1">
    <citation type="submission" date="2016-12" db="EMBL/GenBank/DDBJ databases">
        <authorList>
            <person name="Song W.-J."/>
            <person name="Kurnit D.M."/>
        </authorList>
    </citation>
    <scope>NUCLEOTIDE SEQUENCE [LARGE SCALE GENOMIC DNA]</scope>
    <source>
        <strain evidence="1 2">PCL1601</strain>
    </source>
</reference>
<proteinExistence type="predicted"/>
<accession>A0A1Q8EMQ8</accession>
<evidence type="ECO:0000313" key="2">
    <source>
        <dbReference type="Proteomes" id="UP000185578"/>
    </source>
</evidence>
<organism evidence="1 2">
    <name type="scientific">Pseudomonas chlororaphis</name>
    <dbReference type="NCBI Taxonomy" id="587753"/>
    <lineage>
        <taxon>Bacteria</taxon>
        <taxon>Pseudomonadati</taxon>
        <taxon>Pseudomonadota</taxon>
        <taxon>Gammaproteobacteria</taxon>
        <taxon>Pseudomonadales</taxon>
        <taxon>Pseudomonadaceae</taxon>
        <taxon>Pseudomonas</taxon>
    </lineage>
</organism>
<dbReference type="AlphaFoldDB" id="A0A1Q8EMQ8"/>
<gene>
    <name evidence="1" type="ORF">BTN82_20050</name>
</gene>
<dbReference type="EMBL" id="MSCT01000018">
    <property type="protein sequence ID" value="OLF53090.1"/>
    <property type="molecule type" value="Genomic_DNA"/>
</dbReference>
<protein>
    <submittedName>
        <fullName evidence="1">Uncharacterized protein</fullName>
    </submittedName>
</protein>
<evidence type="ECO:0000313" key="1">
    <source>
        <dbReference type="EMBL" id="OLF53090.1"/>
    </source>
</evidence>
<name>A0A1Q8EMQ8_9PSED</name>
<comment type="caution">
    <text evidence="1">The sequence shown here is derived from an EMBL/GenBank/DDBJ whole genome shotgun (WGS) entry which is preliminary data.</text>
</comment>
<dbReference type="Proteomes" id="UP000185578">
    <property type="component" value="Unassembled WGS sequence"/>
</dbReference>
<dbReference type="RefSeq" id="WP_075120871.1">
    <property type="nucleotide sequence ID" value="NZ_MSCT01000018.1"/>
</dbReference>
<sequence length="127" mass="15268">MPDTDSLTLRRLLSLKQRREQSLRAALSALARQEIQLQDSIARLLQQRRQLWRQWRECCEVSQVLDHRALRDLKIELAQYHQQDHAMTERLETLHAEQQRIHGEQAQGQIQLRKLMVEQEKLNWLLE</sequence>